<feature type="domain" description="C2H2-type" evidence="13">
    <location>
        <begin position="119"/>
        <end position="147"/>
    </location>
</feature>
<evidence type="ECO:0000256" key="2">
    <source>
        <dbReference type="ARBA" id="ARBA00006991"/>
    </source>
</evidence>
<evidence type="ECO:0000256" key="6">
    <source>
        <dbReference type="ARBA" id="ARBA00022833"/>
    </source>
</evidence>
<dbReference type="GO" id="GO:0003677">
    <property type="term" value="F:DNA binding"/>
    <property type="evidence" value="ECO:0007669"/>
    <property type="project" value="UniProtKB-KW"/>
</dbReference>
<feature type="non-terminal residue" evidence="14">
    <location>
        <position position="208"/>
    </location>
</feature>
<comment type="subcellular location">
    <subcellularLocation>
        <location evidence="1">Nucleus</location>
    </subcellularLocation>
</comment>
<gene>
    <name evidence="14" type="ORF">PMAYCL1PPCAC_19409</name>
</gene>
<evidence type="ECO:0000313" key="15">
    <source>
        <dbReference type="Proteomes" id="UP001328107"/>
    </source>
</evidence>
<sequence>ERRDERGDARGGHSQRQQRPAHSSSSRDGSVHTMGLPEIYSNSEVTVPLVVGDQQAMMERPYKCPYCDHRTKEKSAVEKHVRCMHTNEAPFECRYCHLKFKVQSNLVRHHRAHTAEKPYKCRQCDAEYADKKNMDAHIYREHLKLRQFICSFPECSSKFWRTDRYFEHYSKWPSIGSDAGRPPFFHYDLNSFGVEKKQEGGFLLSSSK</sequence>
<evidence type="ECO:0000256" key="10">
    <source>
        <dbReference type="ARBA" id="ARBA00023242"/>
    </source>
</evidence>
<evidence type="ECO:0000256" key="3">
    <source>
        <dbReference type="ARBA" id="ARBA00022723"/>
    </source>
</evidence>
<evidence type="ECO:0000256" key="12">
    <source>
        <dbReference type="SAM" id="MobiDB-lite"/>
    </source>
</evidence>
<comment type="similarity">
    <text evidence="2">Belongs to the krueppel C2H2-type zinc-finger protein family.</text>
</comment>
<feature type="compositionally biased region" description="Polar residues" evidence="12">
    <location>
        <begin position="14"/>
        <end position="28"/>
    </location>
</feature>
<evidence type="ECO:0000256" key="9">
    <source>
        <dbReference type="ARBA" id="ARBA00023163"/>
    </source>
</evidence>
<dbReference type="GO" id="GO:0005634">
    <property type="term" value="C:nucleus"/>
    <property type="evidence" value="ECO:0007669"/>
    <property type="project" value="UniProtKB-SubCell"/>
</dbReference>
<evidence type="ECO:0000256" key="8">
    <source>
        <dbReference type="ARBA" id="ARBA00023125"/>
    </source>
</evidence>
<dbReference type="PROSITE" id="PS50157">
    <property type="entry name" value="ZINC_FINGER_C2H2_2"/>
    <property type="match status" value="3"/>
</dbReference>
<name>A0AAN5I2F1_9BILA</name>
<dbReference type="PANTHER" id="PTHR47772:SF4">
    <property type="entry name" value="ZFP64 ZINC FINGER PROTEIN"/>
    <property type="match status" value="1"/>
</dbReference>
<organism evidence="14 15">
    <name type="scientific">Pristionchus mayeri</name>
    <dbReference type="NCBI Taxonomy" id="1317129"/>
    <lineage>
        <taxon>Eukaryota</taxon>
        <taxon>Metazoa</taxon>
        <taxon>Ecdysozoa</taxon>
        <taxon>Nematoda</taxon>
        <taxon>Chromadorea</taxon>
        <taxon>Rhabditida</taxon>
        <taxon>Rhabditina</taxon>
        <taxon>Diplogasteromorpha</taxon>
        <taxon>Diplogasteroidea</taxon>
        <taxon>Neodiplogasteridae</taxon>
        <taxon>Pristionchus</taxon>
    </lineage>
</organism>
<keyword evidence="10" id="KW-0539">Nucleus</keyword>
<feature type="domain" description="C2H2-type" evidence="13">
    <location>
        <begin position="62"/>
        <end position="90"/>
    </location>
</feature>
<keyword evidence="7" id="KW-0805">Transcription regulation</keyword>
<proteinExistence type="inferred from homology"/>
<dbReference type="EMBL" id="BTRK01000004">
    <property type="protein sequence ID" value="GMR49214.1"/>
    <property type="molecule type" value="Genomic_DNA"/>
</dbReference>
<dbReference type="FunFam" id="3.30.160.60:FF:000075">
    <property type="entry name" value="Putative zinc finger protein 536"/>
    <property type="match status" value="1"/>
</dbReference>
<dbReference type="Pfam" id="PF00096">
    <property type="entry name" value="zf-C2H2"/>
    <property type="match status" value="1"/>
</dbReference>
<evidence type="ECO:0000259" key="13">
    <source>
        <dbReference type="PROSITE" id="PS50157"/>
    </source>
</evidence>
<dbReference type="InterPro" id="IPR050636">
    <property type="entry name" value="C2H2-ZF_domain-containing"/>
</dbReference>
<keyword evidence="5 11" id="KW-0863">Zinc-finger</keyword>
<keyword evidence="9" id="KW-0804">Transcription</keyword>
<keyword evidence="15" id="KW-1185">Reference proteome</keyword>
<dbReference type="PANTHER" id="PTHR47772">
    <property type="entry name" value="ZINC FINGER PROTEIN 200"/>
    <property type="match status" value="1"/>
</dbReference>
<accession>A0AAN5I2F1</accession>
<feature type="compositionally biased region" description="Basic and acidic residues" evidence="12">
    <location>
        <begin position="1"/>
        <end position="11"/>
    </location>
</feature>
<keyword evidence="6" id="KW-0862">Zinc</keyword>
<dbReference type="SUPFAM" id="SSF57667">
    <property type="entry name" value="beta-beta-alpha zinc fingers"/>
    <property type="match status" value="2"/>
</dbReference>
<evidence type="ECO:0000313" key="14">
    <source>
        <dbReference type="EMBL" id="GMR49214.1"/>
    </source>
</evidence>
<dbReference type="InterPro" id="IPR036236">
    <property type="entry name" value="Znf_C2H2_sf"/>
</dbReference>
<protein>
    <recommendedName>
        <fullName evidence="13">C2H2-type domain-containing protein</fullName>
    </recommendedName>
</protein>
<feature type="region of interest" description="Disordered" evidence="12">
    <location>
        <begin position="1"/>
        <end position="34"/>
    </location>
</feature>
<feature type="domain" description="C2H2-type" evidence="13">
    <location>
        <begin position="91"/>
        <end position="118"/>
    </location>
</feature>
<dbReference type="Proteomes" id="UP001328107">
    <property type="component" value="Unassembled WGS sequence"/>
</dbReference>
<feature type="non-terminal residue" evidence="14">
    <location>
        <position position="1"/>
    </location>
</feature>
<keyword evidence="4" id="KW-0677">Repeat</keyword>
<dbReference type="SMART" id="SM00355">
    <property type="entry name" value="ZnF_C2H2"/>
    <property type="match status" value="3"/>
</dbReference>
<dbReference type="InterPro" id="IPR013087">
    <property type="entry name" value="Znf_C2H2_type"/>
</dbReference>
<dbReference type="GO" id="GO:0008270">
    <property type="term" value="F:zinc ion binding"/>
    <property type="evidence" value="ECO:0007669"/>
    <property type="project" value="UniProtKB-KW"/>
</dbReference>
<reference evidence="15" key="1">
    <citation type="submission" date="2022-10" db="EMBL/GenBank/DDBJ databases">
        <title>Genome assembly of Pristionchus species.</title>
        <authorList>
            <person name="Yoshida K."/>
            <person name="Sommer R.J."/>
        </authorList>
    </citation>
    <scope>NUCLEOTIDE SEQUENCE [LARGE SCALE GENOMIC DNA]</scope>
    <source>
        <strain evidence="15">RS5460</strain>
    </source>
</reference>
<evidence type="ECO:0000256" key="7">
    <source>
        <dbReference type="ARBA" id="ARBA00023015"/>
    </source>
</evidence>
<keyword evidence="3" id="KW-0479">Metal-binding</keyword>
<comment type="caution">
    <text evidence="14">The sequence shown here is derived from an EMBL/GenBank/DDBJ whole genome shotgun (WGS) entry which is preliminary data.</text>
</comment>
<dbReference type="Gene3D" id="3.30.160.60">
    <property type="entry name" value="Classic Zinc Finger"/>
    <property type="match status" value="3"/>
</dbReference>
<keyword evidence="8" id="KW-0238">DNA-binding</keyword>
<evidence type="ECO:0000256" key="1">
    <source>
        <dbReference type="ARBA" id="ARBA00004123"/>
    </source>
</evidence>
<evidence type="ECO:0000256" key="11">
    <source>
        <dbReference type="PROSITE-ProRule" id="PRU00042"/>
    </source>
</evidence>
<evidence type="ECO:0000256" key="4">
    <source>
        <dbReference type="ARBA" id="ARBA00022737"/>
    </source>
</evidence>
<dbReference type="AlphaFoldDB" id="A0AAN5I2F1"/>
<dbReference type="PROSITE" id="PS00028">
    <property type="entry name" value="ZINC_FINGER_C2H2_1"/>
    <property type="match status" value="2"/>
</dbReference>
<evidence type="ECO:0000256" key="5">
    <source>
        <dbReference type="ARBA" id="ARBA00022771"/>
    </source>
</evidence>